<dbReference type="PANTHER" id="PTHR44167">
    <property type="entry name" value="OVARIAN-SPECIFIC SERINE/THREONINE-PROTEIN KINASE LOK-RELATED"/>
    <property type="match status" value="1"/>
</dbReference>
<reference evidence="4" key="1">
    <citation type="journal article" date="2018" name="Nat. Microbiol.">
        <title>Leveraging single-cell genomics to expand the fungal tree of life.</title>
        <authorList>
            <person name="Ahrendt S.R."/>
            <person name="Quandt C.A."/>
            <person name="Ciobanu D."/>
            <person name="Clum A."/>
            <person name="Salamov A."/>
            <person name="Andreopoulos B."/>
            <person name="Cheng J.F."/>
            <person name="Woyke T."/>
            <person name="Pelin A."/>
            <person name="Henrissat B."/>
            <person name="Reynolds N.K."/>
            <person name="Benny G.L."/>
            <person name="Smith M.E."/>
            <person name="James T.Y."/>
            <person name="Grigoriev I.V."/>
        </authorList>
    </citation>
    <scope>NUCLEOTIDE SEQUENCE [LARGE SCALE GENOMIC DNA]</scope>
    <source>
        <strain evidence="4">RSA 1356</strain>
    </source>
</reference>
<dbReference type="Gene3D" id="1.10.510.10">
    <property type="entry name" value="Transferase(Phosphotransferase) domain 1"/>
    <property type="match status" value="1"/>
</dbReference>
<keyword evidence="1" id="KW-0732">Signal</keyword>
<protein>
    <submittedName>
        <fullName evidence="3">Kinase-like domain-containing protein</fullName>
    </submittedName>
</protein>
<evidence type="ECO:0000313" key="4">
    <source>
        <dbReference type="Proteomes" id="UP000271241"/>
    </source>
</evidence>
<dbReference type="AlphaFoldDB" id="A0A4P9XVZ7"/>
<dbReference type="GO" id="GO:0004674">
    <property type="term" value="F:protein serine/threonine kinase activity"/>
    <property type="evidence" value="ECO:0007669"/>
    <property type="project" value="TreeGrafter"/>
</dbReference>
<dbReference type="Proteomes" id="UP000271241">
    <property type="component" value="Unassembled WGS sequence"/>
</dbReference>
<organism evidence="3 4">
    <name type="scientific">Thamnocephalis sphaerospora</name>
    <dbReference type="NCBI Taxonomy" id="78915"/>
    <lineage>
        <taxon>Eukaryota</taxon>
        <taxon>Fungi</taxon>
        <taxon>Fungi incertae sedis</taxon>
        <taxon>Zoopagomycota</taxon>
        <taxon>Zoopagomycotina</taxon>
        <taxon>Zoopagomycetes</taxon>
        <taxon>Zoopagales</taxon>
        <taxon>Sigmoideomycetaceae</taxon>
        <taxon>Thamnocephalis</taxon>
    </lineage>
</organism>
<proteinExistence type="predicted"/>
<dbReference type="PANTHER" id="PTHR44167:SF24">
    <property type="entry name" value="SERINE_THREONINE-PROTEIN KINASE CHK2"/>
    <property type="match status" value="1"/>
</dbReference>
<dbReference type="GO" id="GO:0005737">
    <property type="term" value="C:cytoplasm"/>
    <property type="evidence" value="ECO:0007669"/>
    <property type="project" value="TreeGrafter"/>
</dbReference>
<evidence type="ECO:0000259" key="2">
    <source>
        <dbReference type="PROSITE" id="PS50011"/>
    </source>
</evidence>
<dbReference type="InterPro" id="IPR011009">
    <property type="entry name" value="Kinase-like_dom_sf"/>
</dbReference>
<dbReference type="SMART" id="SM00220">
    <property type="entry name" value="S_TKc"/>
    <property type="match status" value="1"/>
</dbReference>
<dbReference type="EMBL" id="KZ992451">
    <property type="protein sequence ID" value="RKP10466.1"/>
    <property type="molecule type" value="Genomic_DNA"/>
</dbReference>
<dbReference type="SUPFAM" id="SSF56112">
    <property type="entry name" value="Protein kinase-like (PK-like)"/>
    <property type="match status" value="1"/>
</dbReference>
<dbReference type="GO" id="GO:0005524">
    <property type="term" value="F:ATP binding"/>
    <property type="evidence" value="ECO:0007669"/>
    <property type="project" value="InterPro"/>
</dbReference>
<sequence>MYLPFKLIASVAVATLWLGSSANAAPQNRNGTILHGEHIISFDGSSRPEGKSYTAFIRFDDQPAFLKCIADKKSFQYELATLTAIHGNDPSRYGLPPDTKKLFARVLGIMTQSSEQHCIVFERLEGADLFDFGGQMTDKQKDEILPDIFLQTILALRYMHHIGWVHGDIKPENIFIRRNGPNGRPRIALIDFDASQRVVNDRQEMITGTPGYFAPEDYLVEPSNQFKRESWMLGATIYTTLTDVPPYGFYFNTEKNDYEQFNPWEMHKQMVHIMDTNTHTCPPIETSHNSHLLALVGMLMKCRAEDRPLISDLDSSLLIELAAREDTHPEMAQIWERVQANTATISHP</sequence>
<keyword evidence="3" id="KW-0418">Kinase</keyword>
<gene>
    <name evidence="3" type="ORF">THASP1DRAFT_21828</name>
</gene>
<dbReference type="OrthoDB" id="626167at2759"/>
<keyword evidence="4" id="KW-1185">Reference proteome</keyword>
<feature type="chain" id="PRO_5020437398" evidence="1">
    <location>
        <begin position="25"/>
        <end position="348"/>
    </location>
</feature>
<feature type="domain" description="Protein kinase" evidence="2">
    <location>
        <begin position="2"/>
        <end position="331"/>
    </location>
</feature>
<dbReference type="PROSITE" id="PS50011">
    <property type="entry name" value="PROTEIN_KINASE_DOM"/>
    <property type="match status" value="1"/>
</dbReference>
<feature type="signal peptide" evidence="1">
    <location>
        <begin position="1"/>
        <end position="24"/>
    </location>
</feature>
<name>A0A4P9XVZ7_9FUNG</name>
<keyword evidence="3" id="KW-0808">Transferase</keyword>
<dbReference type="GO" id="GO:0005634">
    <property type="term" value="C:nucleus"/>
    <property type="evidence" value="ECO:0007669"/>
    <property type="project" value="TreeGrafter"/>
</dbReference>
<evidence type="ECO:0000313" key="3">
    <source>
        <dbReference type="EMBL" id="RKP10466.1"/>
    </source>
</evidence>
<dbReference type="STRING" id="78915.A0A4P9XVZ7"/>
<dbReference type="CDD" id="cd00180">
    <property type="entry name" value="PKc"/>
    <property type="match status" value="1"/>
</dbReference>
<evidence type="ECO:0000256" key="1">
    <source>
        <dbReference type="SAM" id="SignalP"/>
    </source>
</evidence>
<dbReference type="GO" id="GO:0044773">
    <property type="term" value="P:mitotic DNA damage checkpoint signaling"/>
    <property type="evidence" value="ECO:0007669"/>
    <property type="project" value="TreeGrafter"/>
</dbReference>
<dbReference type="Pfam" id="PF00069">
    <property type="entry name" value="Pkinase"/>
    <property type="match status" value="1"/>
</dbReference>
<accession>A0A4P9XVZ7</accession>
<dbReference type="InterPro" id="IPR000719">
    <property type="entry name" value="Prot_kinase_dom"/>
</dbReference>